<name>A0ABR4HX48_9EURO</name>
<evidence type="ECO:0000313" key="5">
    <source>
        <dbReference type="Proteomes" id="UP001610334"/>
    </source>
</evidence>
<sequence>MEFSTASASYFAILIGINTYQEKPLKGAVRDVQEMKQLLERIAGTIHIQTLIAPGGGFEPGDQDAVFPTYRNVISAFDRVTSLARSGDCVYIHFSGHGTRGHPDREFSNRSTGDLALVLTDESGNTRCLWGDIFALALKRMVDVGLAVTVVLDCCFAGSAYRRGNPNARYLSDNTQTGSEGPKQEIEGLLDGTRTSDEWRDASMRPNWLINPDGYAILAACGPQEEARELDHKGEKHGALSYLLLETLEKHGLTLSHGNLCDHLRARFLNLPIRQTPMLYGNREQPFFGGRNNQVGVRSAPVRKQKQDGTLILEAGCAHGICDGDQFLLCPLDSGATDTRSQPVRAVSVNTRALVTELKVLDGTETAIRTGWCAVPLTRLCLKTVSIQLCGKVDRRDELIAAVQKASLMIQEDPTAPCSLYLRSDGQSRYEILDGLLGGLEQIANLPAITPGETAVGEISAILEHLAMFKFVKDLYPKPDRCITDGTVDARLVDHRGNSFLPGDCVEVPHEEVVTLVVKNKGNKDLYLHVYDMGPHWQVSGLLKASYAVIPGPGRCQPFRSDWSQRIRMKVPTDMVQRGEHRCHDIIKVLITSGPTSFDLLELPKISGQRPHKSVSQSANCTSSRTGSSGDARSSEEWAAFNFPICTVLPDTR</sequence>
<dbReference type="InterPro" id="IPR011600">
    <property type="entry name" value="Pept_C14_caspase"/>
</dbReference>
<dbReference type="Gene3D" id="3.40.50.1460">
    <property type="match status" value="1"/>
</dbReference>
<dbReference type="PANTHER" id="PTHR48104">
    <property type="entry name" value="METACASPASE-4"/>
    <property type="match status" value="1"/>
</dbReference>
<dbReference type="EMBL" id="JBFXLT010000008">
    <property type="protein sequence ID" value="KAL2820070.1"/>
    <property type="molecule type" value="Genomic_DNA"/>
</dbReference>
<dbReference type="PANTHER" id="PTHR48104:SF30">
    <property type="entry name" value="METACASPASE-1"/>
    <property type="match status" value="1"/>
</dbReference>
<dbReference type="Proteomes" id="UP001610334">
    <property type="component" value="Unassembled WGS sequence"/>
</dbReference>
<comment type="similarity">
    <text evidence="1">Belongs to the peptidase C14B family.</text>
</comment>
<comment type="caution">
    <text evidence="4">The sequence shown here is derived from an EMBL/GenBank/DDBJ whole genome shotgun (WGS) entry which is preliminary data.</text>
</comment>
<dbReference type="InterPro" id="IPR050452">
    <property type="entry name" value="Metacaspase"/>
</dbReference>
<gene>
    <name evidence="4" type="ORF">BJX63DRAFT_337466</name>
</gene>
<protein>
    <submittedName>
        <fullName evidence="4">Caspase domain-containing protein</fullName>
    </submittedName>
</protein>
<evidence type="ECO:0000256" key="1">
    <source>
        <dbReference type="ARBA" id="ARBA00009005"/>
    </source>
</evidence>
<evidence type="ECO:0000313" key="4">
    <source>
        <dbReference type="EMBL" id="KAL2820070.1"/>
    </source>
</evidence>
<keyword evidence="5" id="KW-1185">Reference proteome</keyword>
<reference evidence="4 5" key="1">
    <citation type="submission" date="2024-07" db="EMBL/GenBank/DDBJ databases">
        <title>Section-level genome sequencing and comparative genomics of Aspergillus sections Usti and Cavernicolus.</title>
        <authorList>
            <consortium name="Lawrence Berkeley National Laboratory"/>
            <person name="Nybo J.L."/>
            <person name="Vesth T.C."/>
            <person name="Theobald S."/>
            <person name="Frisvad J.C."/>
            <person name="Larsen T.O."/>
            <person name="Kjaerboelling I."/>
            <person name="Rothschild-Mancinelli K."/>
            <person name="Lyhne E.K."/>
            <person name="Kogle M.E."/>
            <person name="Barry K."/>
            <person name="Clum A."/>
            <person name="Na H."/>
            <person name="Ledsgaard L."/>
            <person name="Lin J."/>
            <person name="Lipzen A."/>
            <person name="Kuo A."/>
            <person name="Riley R."/>
            <person name="Mondo S."/>
            <person name="Labutti K."/>
            <person name="Haridas S."/>
            <person name="Pangalinan J."/>
            <person name="Salamov A.A."/>
            <person name="Simmons B.A."/>
            <person name="Magnuson J.K."/>
            <person name="Chen J."/>
            <person name="Drula E."/>
            <person name="Henrissat B."/>
            <person name="Wiebenga A."/>
            <person name="Lubbers R.J."/>
            <person name="Gomes A.C."/>
            <person name="Makela M.R."/>
            <person name="Stajich J."/>
            <person name="Grigoriev I.V."/>
            <person name="Mortensen U.H."/>
            <person name="De Vries R.P."/>
            <person name="Baker S.E."/>
            <person name="Andersen M.R."/>
        </authorList>
    </citation>
    <scope>NUCLEOTIDE SEQUENCE [LARGE SCALE GENOMIC DNA]</scope>
    <source>
        <strain evidence="4 5">CBS 588.65</strain>
    </source>
</reference>
<feature type="region of interest" description="Disordered" evidence="2">
    <location>
        <begin position="609"/>
        <end position="633"/>
    </location>
</feature>
<dbReference type="Pfam" id="PF00656">
    <property type="entry name" value="Peptidase_C14"/>
    <property type="match status" value="1"/>
</dbReference>
<accession>A0ABR4HX48</accession>
<proteinExistence type="inferred from homology"/>
<feature type="domain" description="Peptidase C14 caspase" evidence="3">
    <location>
        <begin position="11"/>
        <end position="281"/>
    </location>
</feature>
<feature type="compositionally biased region" description="Polar residues" evidence="2">
    <location>
        <begin position="614"/>
        <end position="632"/>
    </location>
</feature>
<evidence type="ECO:0000256" key="2">
    <source>
        <dbReference type="SAM" id="MobiDB-lite"/>
    </source>
</evidence>
<evidence type="ECO:0000259" key="3">
    <source>
        <dbReference type="Pfam" id="PF00656"/>
    </source>
</evidence>
<organism evidence="4 5">
    <name type="scientific">Aspergillus granulosus</name>
    <dbReference type="NCBI Taxonomy" id="176169"/>
    <lineage>
        <taxon>Eukaryota</taxon>
        <taxon>Fungi</taxon>
        <taxon>Dikarya</taxon>
        <taxon>Ascomycota</taxon>
        <taxon>Pezizomycotina</taxon>
        <taxon>Eurotiomycetes</taxon>
        <taxon>Eurotiomycetidae</taxon>
        <taxon>Eurotiales</taxon>
        <taxon>Aspergillaceae</taxon>
        <taxon>Aspergillus</taxon>
        <taxon>Aspergillus subgen. Nidulantes</taxon>
    </lineage>
</organism>